<accession>A0ACB9Z4U9</accession>
<evidence type="ECO:0000313" key="1">
    <source>
        <dbReference type="EMBL" id="KAI4866737.1"/>
    </source>
</evidence>
<organism evidence="1 2">
    <name type="scientific">Hypoxylon rubiginosum</name>
    <dbReference type="NCBI Taxonomy" id="110542"/>
    <lineage>
        <taxon>Eukaryota</taxon>
        <taxon>Fungi</taxon>
        <taxon>Dikarya</taxon>
        <taxon>Ascomycota</taxon>
        <taxon>Pezizomycotina</taxon>
        <taxon>Sordariomycetes</taxon>
        <taxon>Xylariomycetidae</taxon>
        <taxon>Xylariales</taxon>
        <taxon>Hypoxylaceae</taxon>
        <taxon>Hypoxylon</taxon>
    </lineage>
</organism>
<dbReference type="EMBL" id="MU393455">
    <property type="protein sequence ID" value="KAI4866737.1"/>
    <property type="molecule type" value="Genomic_DNA"/>
</dbReference>
<name>A0ACB9Z4U9_9PEZI</name>
<comment type="caution">
    <text evidence="1">The sequence shown here is derived from an EMBL/GenBank/DDBJ whole genome shotgun (WGS) entry which is preliminary data.</text>
</comment>
<keyword evidence="2" id="KW-1185">Reference proteome</keyword>
<protein>
    <submittedName>
        <fullName evidence="1">Heterokaryon incompatibility protein-domain-containing protein</fullName>
    </submittedName>
</protein>
<proteinExistence type="predicted"/>
<reference evidence="1 2" key="1">
    <citation type="journal article" date="2022" name="New Phytol.">
        <title>Ecological generalism drives hyperdiversity of secondary metabolite gene clusters in xylarialean endophytes.</title>
        <authorList>
            <person name="Franco M.E.E."/>
            <person name="Wisecaver J.H."/>
            <person name="Arnold A.E."/>
            <person name="Ju Y.M."/>
            <person name="Slot J.C."/>
            <person name="Ahrendt S."/>
            <person name="Moore L.P."/>
            <person name="Eastman K.E."/>
            <person name="Scott K."/>
            <person name="Konkel Z."/>
            <person name="Mondo S.J."/>
            <person name="Kuo A."/>
            <person name="Hayes R.D."/>
            <person name="Haridas S."/>
            <person name="Andreopoulos B."/>
            <person name="Riley R."/>
            <person name="LaButti K."/>
            <person name="Pangilinan J."/>
            <person name="Lipzen A."/>
            <person name="Amirebrahimi M."/>
            <person name="Yan J."/>
            <person name="Adam C."/>
            <person name="Keymanesh K."/>
            <person name="Ng V."/>
            <person name="Louie K."/>
            <person name="Northen T."/>
            <person name="Drula E."/>
            <person name="Henrissat B."/>
            <person name="Hsieh H.M."/>
            <person name="Youens-Clark K."/>
            <person name="Lutzoni F."/>
            <person name="Miadlikowska J."/>
            <person name="Eastwood D.C."/>
            <person name="Hamelin R.C."/>
            <person name="Grigoriev I.V."/>
            <person name="U'Ren J.M."/>
        </authorList>
    </citation>
    <scope>NUCLEOTIDE SEQUENCE [LARGE SCALE GENOMIC DNA]</scope>
    <source>
        <strain evidence="1 2">CBS 119005</strain>
    </source>
</reference>
<gene>
    <name evidence="1" type="ORF">F4820DRAFT_468629</name>
</gene>
<evidence type="ECO:0000313" key="2">
    <source>
        <dbReference type="Proteomes" id="UP001497700"/>
    </source>
</evidence>
<dbReference type="Proteomes" id="UP001497700">
    <property type="component" value="Unassembled WGS sequence"/>
</dbReference>
<sequence length="595" mass="67621">MRLLNATTLTISAYHEAAPPYAILSHTWGDEEVDFADLVEGKAPSLKGYNKILGCCKQALSDNIQYVWIDTCCIDKRSSAELSEAINSMFNWYRNSTICYAYLEDVRGGYREQSAAHPESFASSRWWTRGWTLQELIAPSVVVFFSHDWITIGTRYGMKDLISDITRININFFVTGELGRFSIAQRMSWASRRQTTRIEDQAYCLLGLFGVTMPLVYGEGTRAFVRLQEEIIKESDDQSIFAWAPEYEVFRDSEDAGRANGGLLASSPALFANSSNVVRCITDEGSSPYTTTNKGIQISLPTIQPWSNNDIAFSISPFLVSVEEDALAVLNCQWADDHQSRIAILVVQRQSDSLAERKLFLVKTHNIWVDDRLWAMGKDTAMTINLPDFPKSPFQFKKIVPDYRWHKFHDTRHLSLRIPSKSGREGNKFTLMFQQPKGPGFLLVLLMPWNGHVNDVNTHFCPRIVPNLEPSRLVDTMDIMSRPSSKDEDVGVTECYQESPNGLVRLRVKFTLGPSRAPKPSKLHQGVPIEVTHPVVMEEPTIELEAFATSSPVNRIWKQHYFDPDIHWPWPRVKGSGRPEDHLDEPRVSEAMTFK</sequence>